<name>A0ABY5BUX7_9LACO</name>
<evidence type="ECO:0000313" key="2">
    <source>
        <dbReference type="Proteomes" id="UP001056164"/>
    </source>
</evidence>
<dbReference type="Proteomes" id="UP001056164">
    <property type="component" value="Chromosome"/>
</dbReference>
<protein>
    <submittedName>
        <fullName evidence="1">Uncharacterized protein</fullName>
    </submittedName>
</protein>
<keyword evidence="2" id="KW-1185">Reference proteome</keyword>
<proteinExistence type="predicted"/>
<reference evidence="1" key="1">
    <citation type="submission" date="2022-05" db="EMBL/GenBank/DDBJ databases">
        <authorList>
            <person name="Oliphant S.A."/>
            <person name="Watson-Haigh N.S."/>
            <person name="Sumby K.M."/>
            <person name="Gardner J.M."/>
            <person name="Jiranek V."/>
        </authorList>
    </citation>
    <scope>NUCLEOTIDE SEQUENCE</scope>
    <source>
        <strain evidence="1">KI4_A6</strain>
    </source>
</reference>
<sequence>MHYELVNKIDVKNPSWPIQKQRLMDKNGQLITLAPDPNLRNQLNQEKINGINVLDQYTGRKIDFNPDQYLYFNQVPTVTGAEIFMNPDFSVDVIADGDVIGNVILRSLTRRHVQQVNYVYPNGERDFTEIYASDGKKFSNEIYTDNQLQRTDFYDNQERPVVRFYYDDGQVQRITIENFTTMQITATYEVMHQFFAAKLKQILTEQDTVNINYLGIEMWSLDNTKSHNTLYLTEDPLNSDGKIKRNLYDILLDNIKFIQSVHMNQNQFEKIKSTKLSTEKIVVE</sequence>
<dbReference type="RefSeq" id="WP_252794286.1">
    <property type="nucleotide sequence ID" value="NZ_CP097121.1"/>
</dbReference>
<organism evidence="1 2">
    <name type="scientific">Fructilactobacillus carniphilus</name>
    <dbReference type="NCBI Taxonomy" id="2940297"/>
    <lineage>
        <taxon>Bacteria</taxon>
        <taxon>Bacillati</taxon>
        <taxon>Bacillota</taxon>
        <taxon>Bacilli</taxon>
        <taxon>Lactobacillales</taxon>
        <taxon>Lactobacillaceae</taxon>
        <taxon>Fructilactobacillus</taxon>
    </lineage>
</organism>
<evidence type="ECO:0000313" key="1">
    <source>
        <dbReference type="EMBL" id="USS90026.1"/>
    </source>
</evidence>
<gene>
    <name evidence="1" type="ORF">M3M37_03990</name>
</gene>
<accession>A0ABY5BUX7</accession>
<dbReference type="EMBL" id="CP097121">
    <property type="protein sequence ID" value="USS90026.1"/>
    <property type="molecule type" value="Genomic_DNA"/>
</dbReference>